<evidence type="ECO:0000313" key="1">
    <source>
        <dbReference type="EMBL" id="AQQ60360.1"/>
    </source>
</evidence>
<dbReference type="Pfam" id="PF11186">
    <property type="entry name" value="DUF2972"/>
    <property type="match status" value="1"/>
</dbReference>
<gene>
    <name evidence="1" type="ORF">XJ32_09960</name>
</gene>
<evidence type="ECO:0000313" key="2">
    <source>
        <dbReference type="Proteomes" id="UP000188298"/>
    </source>
</evidence>
<sequence length="591" mass="69986">MSLKKSRNIRVLRHRGIAFFICHYAKKQIGAIKRVGVKRYMLSFLEKKVEKRLKRSSNKFQLLLEIYPKKFLNKSQYKTFKLAYKHFEENYRNIIVISPLFFMKNLKKHIEWLESETFKSQYGSIENLENLRKNTIGATMMSPQKDSGIDEFTPPPPHCIAEYHPCLSDPNLQITTLYNTHTQKNINTDGDNAMSVLPQRIQLYPPLLQPDTIDYSTIDYNLALELRLPPKTPYKFVFIRYGLSGGAAMSDFLTHSSVSEMEYKKIFKHYCKQQDICLYINHLWQREEKDLRRVLYALKNNDWFLILVRDPISRIKTAINHGWFKHGRNYDHIIEFDINDDFYKVVDSMGFFNTEGKLVSNHAFIHNDSLKHIIGLCSFAYYSNIAVLPKNANITYLDMQEIMPEKAFDTMTKLAKKFDFSLPKEQNREDYVDIRFGNFFYILPLTFAMETQNSKKVKVHISVQHNIKSDSVMINHILFDTPHPLLDQVAFSMSEDDLKALQDDKETLDKVKAYMLRFLDELKKRTDYIQRNKKHENDVLEIFRGDRDLRRKFKAMLDRELIHIKAHRPDIVASWKYYQEFERMCVEEGDM</sequence>
<dbReference type="EMBL" id="CP019645">
    <property type="protein sequence ID" value="AQQ60360.1"/>
    <property type="molecule type" value="Genomic_DNA"/>
</dbReference>
<dbReference type="AlphaFoldDB" id="A0A1Q2LIN5"/>
<dbReference type="Proteomes" id="UP000188298">
    <property type="component" value="Chromosome"/>
</dbReference>
<accession>A0A1Q2LIN5</accession>
<organism evidence="1 2">
    <name type="scientific">Helicobacter bilis</name>
    <dbReference type="NCBI Taxonomy" id="37372"/>
    <lineage>
        <taxon>Bacteria</taxon>
        <taxon>Pseudomonadati</taxon>
        <taxon>Campylobacterota</taxon>
        <taxon>Epsilonproteobacteria</taxon>
        <taxon>Campylobacterales</taxon>
        <taxon>Helicobacteraceae</taxon>
        <taxon>Helicobacter</taxon>
    </lineage>
</organism>
<name>A0A1Q2LIN5_9HELI</name>
<protein>
    <recommendedName>
        <fullName evidence="3">DUF2972 domain-containing protein</fullName>
    </recommendedName>
</protein>
<evidence type="ECO:0008006" key="3">
    <source>
        <dbReference type="Google" id="ProtNLM"/>
    </source>
</evidence>
<dbReference type="InterPro" id="IPR021353">
    <property type="entry name" value="DUF2972"/>
</dbReference>
<proteinExistence type="predicted"/>
<dbReference type="KEGG" id="hbl:XJ32_09960"/>
<reference evidence="1 2" key="1">
    <citation type="submission" date="2017-02" db="EMBL/GenBank/DDBJ databases">
        <title>Whole genome sequencing of Helicobacter bilis strain AAQJH.</title>
        <authorList>
            <person name="Conlan S."/>
            <person name="Thomas P.J."/>
            <person name="Mullikin J."/>
            <person name="Palmore T.N."/>
            <person name="Frank K.M."/>
            <person name="Segre J.A."/>
        </authorList>
    </citation>
    <scope>NUCLEOTIDE SEQUENCE [LARGE SCALE GENOMIC DNA]</scope>
    <source>
        <strain evidence="1 2">AAQJH</strain>
    </source>
</reference>